<evidence type="ECO:0000313" key="3">
    <source>
        <dbReference type="Proteomes" id="UP000244905"/>
    </source>
</evidence>
<dbReference type="EMBL" id="PUEC01000016">
    <property type="protein sequence ID" value="PWB02018.1"/>
    <property type="molecule type" value="Genomic_DNA"/>
</dbReference>
<evidence type="ECO:0000256" key="1">
    <source>
        <dbReference type="SAM" id="SignalP"/>
    </source>
</evidence>
<reference evidence="3" key="1">
    <citation type="submission" date="2018-02" db="EMBL/GenBank/DDBJ databases">
        <authorList>
            <person name="Clavel T."/>
            <person name="Strowig T."/>
        </authorList>
    </citation>
    <scope>NUCLEOTIDE SEQUENCE [LARGE SCALE GENOMIC DNA]</scope>
    <source>
        <strain evidence="3">DSM 103720</strain>
    </source>
</reference>
<name>A0A2V1IMU0_9BACT</name>
<feature type="chain" id="PRO_5015870791" evidence="1">
    <location>
        <begin position="33"/>
        <end position="445"/>
    </location>
</feature>
<dbReference type="GeneID" id="82526261"/>
<dbReference type="SUPFAM" id="SSF50974">
    <property type="entry name" value="Nitrous oxide reductase, N-terminal domain"/>
    <property type="match status" value="1"/>
</dbReference>
<comment type="caution">
    <text evidence="2">The sequence shown here is derived from an EMBL/GenBank/DDBJ whole genome shotgun (WGS) entry which is preliminary data.</text>
</comment>
<organism evidence="2 3">
    <name type="scientific">Duncaniella muris</name>
    <dbReference type="NCBI Taxonomy" id="2094150"/>
    <lineage>
        <taxon>Bacteria</taxon>
        <taxon>Pseudomonadati</taxon>
        <taxon>Bacteroidota</taxon>
        <taxon>Bacteroidia</taxon>
        <taxon>Bacteroidales</taxon>
        <taxon>Muribaculaceae</taxon>
        <taxon>Duncaniella</taxon>
    </lineage>
</organism>
<protein>
    <submittedName>
        <fullName evidence="2">Peptidoglycan-binding protein</fullName>
    </submittedName>
</protein>
<dbReference type="Proteomes" id="UP000244905">
    <property type="component" value="Unassembled WGS sequence"/>
</dbReference>
<dbReference type="PANTHER" id="PTHR47197:SF3">
    <property type="entry name" value="DIHYDRO-HEME D1 DEHYDROGENASE"/>
    <property type="match status" value="1"/>
</dbReference>
<gene>
    <name evidence="2" type="ORF">C5O23_07875</name>
</gene>
<keyword evidence="3" id="KW-1185">Reference proteome</keyword>
<dbReference type="InterPro" id="IPR011045">
    <property type="entry name" value="N2O_reductase_N"/>
</dbReference>
<dbReference type="Gene3D" id="2.130.10.10">
    <property type="entry name" value="YVTN repeat-like/Quinoprotein amine dehydrogenase"/>
    <property type="match status" value="2"/>
</dbReference>
<evidence type="ECO:0000313" key="2">
    <source>
        <dbReference type="EMBL" id="PWB02018.1"/>
    </source>
</evidence>
<accession>A0A2V1IMU0</accession>
<dbReference type="AlphaFoldDB" id="A0A2V1IMU0"/>
<sequence length="445" mass="49092">MTSHHPTHPLRLIMRAATAMLLTAATFIPATAQTDEPALVRSEIGDKASTRDGAITITNIGKKQQFNASQRSTYDTDIHSPKSAAFHPDGSRFYVNSLEGCRTIVYDARSMRKLKVINHTFKTGQGDNWTSSPHYKWEHYPNGARRSFSGKPVEMTFSHSGRYLWIPYYRRTFDINAQDPSAMAVVDTRTDSIVRMFDTGPLPKMVSVSNSGRLLAVTHWGDNTVGLIDISSPDPARWSHLPPVTIGNKLRLDFPLNESVNRDSNSGYLLRGTVFLPGDRHMLIGCMAGSIAVVDLKTMKHIGFINNIYNVRHLTLHGKNLFASCNVNGMVWKIHTDSLGSAIASASAAKRRAIKANGWKGCKVGAGARTIEVSPDGRYVYAACNFANRIDIVNARTMKLETSIRCDSYPVGLGRSADGKYMVVTSQGRKKRGGNAVNIFSITRK</sequence>
<dbReference type="PANTHER" id="PTHR47197">
    <property type="entry name" value="PROTEIN NIRF"/>
    <property type="match status" value="1"/>
</dbReference>
<keyword evidence="1" id="KW-0732">Signal</keyword>
<feature type="signal peptide" evidence="1">
    <location>
        <begin position="1"/>
        <end position="32"/>
    </location>
</feature>
<proteinExistence type="predicted"/>
<dbReference type="InterPro" id="IPR015943">
    <property type="entry name" value="WD40/YVTN_repeat-like_dom_sf"/>
</dbReference>
<dbReference type="RefSeq" id="WP_107032398.1">
    <property type="nucleotide sequence ID" value="NZ_CAONIQ010000001.1"/>
</dbReference>
<dbReference type="InterPro" id="IPR051200">
    <property type="entry name" value="Host-pathogen_enzymatic-act"/>
</dbReference>